<feature type="chain" id="PRO_5009044307" description="DUF8021 domain-containing protein" evidence="1">
    <location>
        <begin position="28"/>
        <end position="149"/>
    </location>
</feature>
<dbReference type="Pfam" id="PF26061">
    <property type="entry name" value="DUF8021"/>
    <property type="match status" value="1"/>
</dbReference>
<comment type="caution">
    <text evidence="3">The sequence shown here is derived from an EMBL/GenBank/DDBJ whole genome shotgun (WGS) entry which is preliminary data.</text>
</comment>
<reference evidence="3 4" key="1">
    <citation type="journal article" date="2017" name="Poromechanics V (2013)">
        <title>Genomic Characterization of the Arsenic-Tolerant Actinobacterium, &lt;i&gt;Rhodococcus erythropolis&lt;/i&gt; S43.</title>
        <authorList>
            <person name="Retamal-Morales G."/>
            <person name="Mehnert M."/>
            <person name="Schwabe R."/>
            <person name="Tischler D."/>
            <person name="Schloemann M."/>
            <person name="Levican G.J."/>
        </authorList>
    </citation>
    <scope>NUCLEOTIDE SEQUENCE [LARGE SCALE GENOMIC DNA]</scope>
    <source>
        <strain evidence="3 4">S43</strain>
    </source>
</reference>
<evidence type="ECO:0000313" key="4">
    <source>
        <dbReference type="Proteomes" id="UP000325576"/>
    </source>
</evidence>
<dbReference type="Proteomes" id="UP000325576">
    <property type="component" value="Unassembled WGS sequence"/>
</dbReference>
<dbReference type="RefSeq" id="WP_020969792.1">
    <property type="nucleotide sequence ID" value="NZ_CP011295.1"/>
</dbReference>
<proteinExistence type="predicted"/>
<feature type="signal peptide" evidence="1">
    <location>
        <begin position="1"/>
        <end position="27"/>
    </location>
</feature>
<sequence length="149" mass="15599">MRTLRNIAGTAAATAALILVAGGAATAAPNPADSPREAQARAYIDALVSHDVSDVHFAPDATRVEAGLKTGFSGPQMSADLENGIQYRVIQGVRDLEMSEAGDIVSTTYLLDAGIGGTRLMTVEIRETFEVRDGLIHDVVAHIIPVSVS</sequence>
<evidence type="ECO:0000259" key="2">
    <source>
        <dbReference type="Pfam" id="PF26061"/>
    </source>
</evidence>
<dbReference type="InterPro" id="IPR058334">
    <property type="entry name" value="DUF8021"/>
</dbReference>
<evidence type="ECO:0000313" key="3">
    <source>
        <dbReference type="EMBL" id="KAB2585358.1"/>
    </source>
</evidence>
<dbReference type="EMBL" id="MRBO01000342">
    <property type="protein sequence ID" value="KAB2585358.1"/>
    <property type="molecule type" value="Genomic_DNA"/>
</dbReference>
<accession>A0A0C2WDA0</accession>
<name>A0A0C2WDA0_RHOER</name>
<organism evidence="3 4">
    <name type="scientific">Rhodococcus erythropolis</name>
    <name type="common">Arthrobacter picolinophilus</name>
    <dbReference type="NCBI Taxonomy" id="1833"/>
    <lineage>
        <taxon>Bacteria</taxon>
        <taxon>Bacillati</taxon>
        <taxon>Actinomycetota</taxon>
        <taxon>Actinomycetes</taxon>
        <taxon>Mycobacteriales</taxon>
        <taxon>Nocardiaceae</taxon>
        <taxon>Rhodococcus</taxon>
        <taxon>Rhodococcus erythropolis group</taxon>
    </lineage>
</organism>
<feature type="domain" description="DUF8021" evidence="2">
    <location>
        <begin position="35"/>
        <end position="142"/>
    </location>
</feature>
<dbReference type="Gene3D" id="3.10.450.50">
    <property type="match status" value="1"/>
</dbReference>
<keyword evidence="1" id="KW-0732">Signal</keyword>
<evidence type="ECO:0000256" key="1">
    <source>
        <dbReference type="SAM" id="SignalP"/>
    </source>
</evidence>
<protein>
    <recommendedName>
        <fullName evidence="2">DUF8021 domain-containing protein</fullName>
    </recommendedName>
</protein>
<dbReference type="AlphaFoldDB" id="A0A0C2WDA0"/>
<gene>
    <name evidence="3" type="ORF">BS297_10795</name>
</gene>
<dbReference type="KEGG" id="reb:XU06_16005"/>